<reference evidence="5" key="2">
    <citation type="submission" date="2021-03" db="UniProtKB">
        <authorList>
            <consortium name="EnsemblPlants"/>
        </authorList>
    </citation>
    <scope>IDENTIFICATION</scope>
</reference>
<evidence type="ECO:0000259" key="4">
    <source>
        <dbReference type="Pfam" id="PF13947"/>
    </source>
</evidence>
<organism evidence="5 6">
    <name type="scientific">Chenopodium quinoa</name>
    <name type="common">Quinoa</name>
    <dbReference type="NCBI Taxonomy" id="63459"/>
    <lineage>
        <taxon>Eukaryota</taxon>
        <taxon>Viridiplantae</taxon>
        <taxon>Streptophyta</taxon>
        <taxon>Embryophyta</taxon>
        <taxon>Tracheophyta</taxon>
        <taxon>Spermatophyta</taxon>
        <taxon>Magnoliopsida</taxon>
        <taxon>eudicotyledons</taxon>
        <taxon>Gunneridae</taxon>
        <taxon>Pentapetalae</taxon>
        <taxon>Caryophyllales</taxon>
        <taxon>Chenopodiaceae</taxon>
        <taxon>Chenopodioideae</taxon>
        <taxon>Atripliceae</taxon>
        <taxon>Chenopodium</taxon>
    </lineage>
</organism>
<keyword evidence="6" id="KW-1185">Reference proteome</keyword>
<dbReference type="Proteomes" id="UP000596660">
    <property type="component" value="Unplaced"/>
</dbReference>
<dbReference type="PROSITE" id="PS51257">
    <property type="entry name" value="PROKAR_LIPOPROTEIN"/>
    <property type="match status" value="1"/>
</dbReference>
<comment type="subcellular location">
    <subcellularLocation>
        <location evidence="1">Membrane</location>
        <topology evidence="1">Single-pass membrane protein</topology>
    </subcellularLocation>
</comment>
<dbReference type="PANTHER" id="PTHR33491">
    <property type="entry name" value="OSJNBA0016N04.9 PROTEIN"/>
    <property type="match status" value="1"/>
</dbReference>
<dbReference type="EnsemblPlants" id="AUR62013529-RA">
    <property type="protein sequence ID" value="AUR62013529-RA:cds"/>
    <property type="gene ID" value="AUR62013529"/>
</dbReference>
<dbReference type="InterPro" id="IPR025287">
    <property type="entry name" value="WAK_GUB"/>
</dbReference>
<protein>
    <recommendedName>
        <fullName evidence="4">Wall-associated receptor kinase galacturonan-binding domain-containing protein</fullName>
    </recommendedName>
</protein>
<feature type="signal peptide" evidence="3">
    <location>
        <begin position="1"/>
        <end position="21"/>
    </location>
</feature>
<evidence type="ECO:0000256" key="3">
    <source>
        <dbReference type="SAM" id="SignalP"/>
    </source>
</evidence>
<evidence type="ECO:0000313" key="5">
    <source>
        <dbReference type="EnsemblPlants" id="AUR62013529-RA:cds"/>
    </source>
</evidence>
<sequence>MKTLNSYPLFVILAFISSCLCRPSELDCIHHCGNIKIPYPFGIGPNHCFSDPNYAVSCNSSSSNQSIPYLKKLDLEIVEVRNSSRAVIVKLPSVTACNGTEIYWSSPDIIRSTGFSFADSNVFASVGCHGYAIFYSEATMEGCTSICATDRPKLIPTSPTDMITEQCYGFNNCCQAVNPLYYDRYSISVSAKDGSAHCRSAFLISREYFPTVASIATPMSAFPVTLHWPDHAD</sequence>
<keyword evidence="2 3" id="KW-0732">Signal</keyword>
<dbReference type="AlphaFoldDB" id="A0A803LHT2"/>
<dbReference type="GO" id="GO:0016020">
    <property type="term" value="C:membrane"/>
    <property type="evidence" value="ECO:0007669"/>
    <property type="project" value="UniProtKB-SubCell"/>
</dbReference>
<reference evidence="5" key="1">
    <citation type="journal article" date="2017" name="Nature">
        <title>The genome of Chenopodium quinoa.</title>
        <authorList>
            <person name="Jarvis D.E."/>
            <person name="Ho Y.S."/>
            <person name="Lightfoot D.J."/>
            <person name="Schmoeckel S.M."/>
            <person name="Li B."/>
            <person name="Borm T.J.A."/>
            <person name="Ohyanagi H."/>
            <person name="Mineta K."/>
            <person name="Michell C.T."/>
            <person name="Saber N."/>
            <person name="Kharbatia N.M."/>
            <person name="Rupper R.R."/>
            <person name="Sharp A.R."/>
            <person name="Dally N."/>
            <person name="Boughton B.A."/>
            <person name="Woo Y.H."/>
            <person name="Gao G."/>
            <person name="Schijlen E.G.W.M."/>
            <person name="Guo X."/>
            <person name="Momin A.A."/>
            <person name="Negrao S."/>
            <person name="Al-Babili S."/>
            <person name="Gehring C."/>
            <person name="Roessner U."/>
            <person name="Jung C."/>
            <person name="Murphy K."/>
            <person name="Arold S.T."/>
            <person name="Gojobori T."/>
            <person name="van der Linden C.G."/>
            <person name="van Loo E.N."/>
            <person name="Jellen E.N."/>
            <person name="Maughan P.J."/>
            <person name="Tester M."/>
        </authorList>
    </citation>
    <scope>NUCLEOTIDE SEQUENCE [LARGE SCALE GENOMIC DNA]</scope>
    <source>
        <strain evidence="5">cv. PI 614886</strain>
    </source>
</reference>
<dbReference type="GO" id="GO:0030247">
    <property type="term" value="F:polysaccharide binding"/>
    <property type="evidence" value="ECO:0007669"/>
    <property type="project" value="InterPro"/>
</dbReference>
<dbReference type="OMA" id="YGFNNCC"/>
<evidence type="ECO:0000313" key="6">
    <source>
        <dbReference type="Proteomes" id="UP000596660"/>
    </source>
</evidence>
<accession>A0A803LHT2</accession>
<name>A0A803LHT2_CHEQI</name>
<proteinExistence type="predicted"/>
<feature type="chain" id="PRO_5030663399" description="Wall-associated receptor kinase galacturonan-binding domain-containing protein" evidence="3">
    <location>
        <begin position="22"/>
        <end position="233"/>
    </location>
</feature>
<evidence type="ECO:0000256" key="1">
    <source>
        <dbReference type="ARBA" id="ARBA00004167"/>
    </source>
</evidence>
<evidence type="ECO:0000256" key="2">
    <source>
        <dbReference type="ARBA" id="ARBA00022729"/>
    </source>
</evidence>
<dbReference type="Gramene" id="AUR62013529-RA">
    <property type="protein sequence ID" value="AUR62013529-RA:cds"/>
    <property type="gene ID" value="AUR62013529"/>
</dbReference>
<dbReference type="Pfam" id="PF13947">
    <property type="entry name" value="GUB_WAK_bind"/>
    <property type="match status" value="1"/>
</dbReference>
<feature type="domain" description="Wall-associated receptor kinase galacturonan-binding" evidence="4">
    <location>
        <begin position="28"/>
        <end position="86"/>
    </location>
</feature>